<evidence type="ECO:0000313" key="1">
    <source>
        <dbReference type="EnsemblPlants" id="Solyc01g065670.1.1.1"/>
    </source>
</evidence>
<name>A0A3Q7EFG4_SOLLC</name>
<dbReference type="PaxDb" id="4081-Solyc01g065670.1.1"/>
<dbReference type="EnsemblPlants" id="Solyc01g065670.1.1">
    <property type="protein sequence ID" value="Solyc01g065670.1.1.1"/>
    <property type="gene ID" value="Solyc01g065670.1"/>
</dbReference>
<dbReference type="Proteomes" id="UP000004994">
    <property type="component" value="Chromosome 1"/>
</dbReference>
<dbReference type="PANTHER" id="PTHR43991:SF38">
    <property type="entry name" value="OS02G0721600 PROTEIN"/>
    <property type="match status" value="1"/>
</dbReference>
<sequence length="67" mass="7637">MISHFSFIHWSSLTCVKNKIVKLYKHVTPLEEHPEILSKGFTETRVSTIVVKDKLLFVGGLQGELII</sequence>
<reference evidence="1" key="2">
    <citation type="submission" date="2019-01" db="UniProtKB">
        <authorList>
            <consortium name="EnsemblPlants"/>
        </authorList>
    </citation>
    <scope>IDENTIFICATION</scope>
    <source>
        <strain evidence="1">cv. Heinz 1706</strain>
    </source>
</reference>
<reference evidence="1" key="1">
    <citation type="journal article" date="2012" name="Nature">
        <title>The tomato genome sequence provides insights into fleshy fruit evolution.</title>
        <authorList>
            <consortium name="Tomato Genome Consortium"/>
        </authorList>
    </citation>
    <scope>NUCLEOTIDE SEQUENCE [LARGE SCALE GENOMIC DNA]</scope>
    <source>
        <strain evidence="1">cv. Heinz 1706</strain>
    </source>
</reference>
<accession>A0A3Q7EFG4</accession>
<dbReference type="AlphaFoldDB" id="A0A3Q7EFG4"/>
<dbReference type="PANTHER" id="PTHR43991">
    <property type="entry name" value="WD REPEAT PROTEIN (AFU_ORTHOLOGUE AFUA_8G05640)-RELATED"/>
    <property type="match status" value="1"/>
</dbReference>
<evidence type="ECO:0000313" key="2">
    <source>
        <dbReference type="Proteomes" id="UP000004994"/>
    </source>
</evidence>
<keyword evidence="2" id="KW-1185">Reference proteome</keyword>
<dbReference type="Gramene" id="Solyc01g065670.1.1">
    <property type="protein sequence ID" value="Solyc01g065670.1.1.1"/>
    <property type="gene ID" value="Solyc01g065670.1"/>
</dbReference>
<dbReference type="STRING" id="4081.A0A3Q7EFG4"/>
<protein>
    <submittedName>
        <fullName evidence="1">Uncharacterized protein</fullName>
    </submittedName>
</protein>
<organism evidence="1">
    <name type="scientific">Solanum lycopersicum</name>
    <name type="common">Tomato</name>
    <name type="synonym">Lycopersicon esculentum</name>
    <dbReference type="NCBI Taxonomy" id="4081"/>
    <lineage>
        <taxon>Eukaryota</taxon>
        <taxon>Viridiplantae</taxon>
        <taxon>Streptophyta</taxon>
        <taxon>Embryophyta</taxon>
        <taxon>Tracheophyta</taxon>
        <taxon>Spermatophyta</taxon>
        <taxon>Magnoliopsida</taxon>
        <taxon>eudicotyledons</taxon>
        <taxon>Gunneridae</taxon>
        <taxon>Pentapetalae</taxon>
        <taxon>asterids</taxon>
        <taxon>lamiids</taxon>
        <taxon>Solanales</taxon>
        <taxon>Solanaceae</taxon>
        <taxon>Solanoideae</taxon>
        <taxon>Solaneae</taxon>
        <taxon>Solanum</taxon>
        <taxon>Solanum subgen. Lycopersicon</taxon>
    </lineage>
</organism>
<dbReference type="InParanoid" id="A0A3Q7EFG4"/>
<proteinExistence type="predicted"/>